<sequence length="92" mass="10409">MFVYPLSITLLGISGISLLALVGLIIKAVAKRKLVYQLLWKMTVYALTYPVMLYAFFDIIGIRHSLISLVGFIIFTTMLLNIVLAYPKIRKT</sequence>
<dbReference type="InterPro" id="IPR009574">
    <property type="entry name" value="DUF1189"/>
</dbReference>
<keyword evidence="1" id="KW-1133">Transmembrane helix</keyword>
<dbReference type="AlphaFoldDB" id="A0A511ZAK2"/>
<feature type="transmembrane region" description="Helical" evidence="1">
    <location>
        <begin position="6"/>
        <end position="26"/>
    </location>
</feature>
<name>A0A511ZAK2_9BACL</name>
<accession>A0A511ZAK2</accession>
<reference evidence="2 3" key="1">
    <citation type="submission" date="2019-07" db="EMBL/GenBank/DDBJ databases">
        <title>Whole genome shotgun sequence of Sporosarcina luteola NBRC 105378.</title>
        <authorList>
            <person name="Hosoyama A."/>
            <person name="Uohara A."/>
            <person name="Ohji S."/>
            <person name="Ichikawa N."/>
        </authorList>
    </citation>
    <scope>NUCLEOTIDE SEQUENCE [LARGE SCALE GENOMIC DNA]</scope>
    <source>
        <strain evidence="2 3">NBRC 105378</strain>
    </source>
</reference>
<feature type="transmembrane region" description="Helical" evidence="1">
    <location>
        <begin position="66"/>
        <end position="86"/>
    </location>
</feature>
<keyword evidence="1" id="KW-0812">Transmembrane</keyword>
<gene>
    <name evidence="2" type="ORF">SLU01_27730</name>
</gene>
<dbReference type="Proteomes" id="UP000321901">
    <property type="component" value="Unassembled WGS sequence"/>
</dbReference>
<protein>
    <submittedName>
        <fullName evidence="2">Uncharacterized protein</fullName>
    </submittedName>
</protein>
<dbReference type="EMBL" id="BJYL01000037">
    <property type="protein sequence ID" value="GEN84461.1"/>
    <property type="molecule type" value="Genomic_DNA"/>
</dbReference>
<organism evidence="2 3">
    <name type="scientific">Sporosarcina luteola</name>
    <dbReference type="NCBI Taxonomy" id="582850"/>
    <lineage>
        <taxon>Bacteria</taxon>
        <taxon>Bacillati</taxon>
        <taxon>Bacillota</taxon>
        <taxon>Bacilli</taxon>
        <taxon>Bacillales</taxon>
        <taxon>Caryophanaceae</taxon>
        <taxon>Sporosarcina</taxon>
    </lineage>
</organism>
<evidence type="ECO:0000313" key="3">
    <source>
        <dbReference type="Proteomes" id="UP000321901"/>
    </source>
</evidence>
<proteinExistence type="predicted"/>
<dbReference type="Pfam" id="PF06691">
    <property type="entry name" value="DUF1189"/>
    <property type="match status" value="1"/>
</dbReference>
<comment type="caution">
    <text evidence="2">The sequence shown here is derived from an EMBL/GenBank/DDBJ whole genome shotgun (WGS) entry which is preliminary data.</text>
</comment>
<evidence type="ECO:0000256" key="1">
    <source>
        <dbReference type="SAM" id="Phobius"/>
    </source>
</evidence>
<keyword evidence="3" id="KW-1185">Reference proteome</keyword>
<evidence type="ECO:0000313" key="2">
    <source>
        <dbReference type="EMBL" id="GEN84461.1"/>
    </source>
</evidence>
<keyword evidence="1" id="KW-0472">Membrane</keyword>
<feature type="transmembrane region" description="Helical" evidence="1">
    <location>
        <begin position="38"/>
        <end position="60"/>
    </location>
</feature>